<evidence type="ECO:0000256" key="5">
    <source>
        <dbReference type="ARBA" id="ARBA00022491"/>
    </source>
</evidence>
<dbReference type="Pfam" id="PF04153">
    <property type="entry name" value="NOT2_3_5_C"/>
    <property type="match status" value="1"/>
</dbReference>
<feature type="region of interest" description="Disordered" evidence="11">
    <location>
        <begin position="252"/>
        <end position="317"/>
    </location>
</feature>
<evidence type="ECO:0000259" key="13">
    <source>
        <dbReference type="Pfam" id="PF04153"/>
    </source>
</evidence>
<gene>
    <name evidence="14" type="primary">NOT3</name>
    <name evidence="14" type="ordered locus">PP7435_Chr4-0007</name>
</gene>
<feature type="coiled-coil region" evidence="10">
    <location>
        <begin position="40"/>
        <end position="74"/>
    </location>
</feature>
<dbReference type="InterPro" id="IPR007207">
    <property type="entry name" value="Not_N"/>
</dbReference>
<protein>
    <submittedName>
        <fullName evidence="14">CCR4-NOT complex subunit</fullName>
    </submittedName>
</protein>
<sequence>MAHRKLQQEMDRVFKRIGEGLYIFDSLYDRHQSCSNSSQKDKLEADLKKEIKKLQRFREQVKSWQATNEIKEKRRLIENRKLVEIAMEKFKSVERGSKQKAYSDEVLMGISESMEPEEAAKFAAIEFLQKSLDEIERQVEGLEAEIDKASFSKKSRKAHSDIDEHQEVLEVTLERLHWHQEKLEIALRLLENDILKPEKLMQIKDDLEYYLESNQEYDFMEDDTLYDDLNLNVDQSLAHEVTTSFCKAEDHDVSLSPLPSTDSTSSVHKKLKEDPQKSSFGSQVLSSNSASPVSTQSLMDSGPQNSKLLTTSLRPASVPVKPSSDVRWAVAINKTDKLFQAKPISSSSEQFTSLNGSLTSSHNQQLIPQDQNRISITDSTIASMPPGIQNLILGFLDSRKSSKKLMKSNAIYTQAWNFSSYFSPPETAIPSSLESQRVAMIWNSIRGSADLHSLVQRVDTATLFYAFYFASTPYERVVSKNVLVNLRHWKLHHNQKLWFQRFGQPKSVGEGFEIADFKVFDAASWSLKEMLNYKFEYSFLFSDNAR</sequence>
<keyword evidence="15" id="KW-1185">Reference proteome</keyword>
<evidence type="ECO:0000256" key="2">
    <source>
        <dbReference type="ARBA" id="ARBA00004496"/>
    </source>
</evidence>
<feature type="compositionally biased region" description="Low complexity" evidence="11">
    <location>
        <begin position="254"/>
        <end position="266"/>
    </location>
</feature>
<reference evidence="14 15" key="1">
    <citation type="journal article" date="2011" name="J. Biotechnol.">
        <title>High-quality genome sequence of Pichia pastoris CBS7435.</title>
        <authorList>
            <person name="Kuberl A."/>
            <person name="Schneider J."/>
            <person name="Thallinger G.G."/>
            <person name="Anderl I."/>
            <person name="Wibberg D."/>
            <person name="Hajek T."/>
            <person name="Jaenicke S."/>
            <person name="Brinkrolf K."/>
            <person name="Goesmann A."/>
            <person name="Szczepanowski R."/>
            <person name="Puhler A."/>
            <person name="Schwab H."/>
            <person name="Glieder A."/>
            <person name="Pichler H."/>
        </authorList>
    </citation>
    <scope>NUCLEOTIDE SEQUENCE [LARGE SCALE GENOMIC DNA]</scope>
    <source>
        <strain evidence="15">ATCC 76273 / CBS 7435 / CECT 11047 / NRRL Y-11430 / Wegner 21-1</strain>
    </source>
</reference>
<keyword evidence="4" id="KW-0963">Cytoplasm</keyword>
<evidence type="ECO:0000256" key="7">
    <source>
        <dbReference type="ARBA" id="ARBA00023015"/>
    </source>
</evidence>
<comment type="similarity">
    <text evidence="3">Belongs to the CNOT2/3/5 family.</text>
</comment>
<dbReference type="InterPro" id="IPR038635">
    <property type="entry name" value="CCR4-NOT_su2/3/5_C_sf"/>
</dbReference>
<dbReference type="GO" id="GO:0005634">
    <property type="term" value="C:nucleus"/>
    <property type="evidence" value="ECO:0007669"/>
    <property type="project" value="UniProtKB-SubCell"/>
</dbReference>
<dbReference type="PIRSF" id="PIRSF005290">
    <property type="entry name" value="NOT_su_3_5"/>
    <property type="match status" value="1"/>
</dbReference>
<proteinExistence type="inferred from homology"/>
<name>F2QXQ9_KOMPC</name>
<keyword evidence="5" id="KW-0678">Repressor</keyword>
<feature type="coiled-coil region" evidence="10">
    <location>
        <begin position="125"/>
        <end position="152"/>
    </location>
</feature>
<reference evidence="14 15" key="3">
    <citation type="journal article" date="2016" name="FEMS Yeast Res.">
        <title>Curation of the genome annotation of Pichia pastoris (Komagataella phaffii) CBS7435 from gene level to protein function.</title>
        <authorList>
            <person name="Valli M."/>
            <person name="Tatto N.E."/>
            <person name="Peymann A."/>
            <person name="Gruber C."/>
            <person name="Landes N."/>
            <person name="Ekker H."/>
            <person name="Thallinger G.G."/>
            <person name="Mattanovich D."/>
            <person name="Gasser B."/>
            <person name="Graf A.B."/>
        </authorList>
    </citation>
    <scope>GENOME REANNOTATION</scope>
    <source>
        <strain evidence="14 15">ATCC 76273 / CBS 7435 / CECT 11047 / NRRL Y-11430 / Wegner 21-1</strain>
    </source>
</reference>
<keyword evidence="6" id="KW-0597">Phosphoprotein</keyword>
<evidence type="ECO:0000259" key="12">
    <source>
        <dbReference type="Pfam" id="PF04065"/>
    </source>
</evidence>
<evidence type="ECO:0000256" key="8">
    <source>
        <dbReference type="ARBA" id="ARBA00023163"/>
    </source>
</evidence>
<feature type="compositionally biased region" description="Polar residues" evidence="11">
    <location>
        <begin position="277"/>
        <end position="314"/>
    </location>
</feature>
<keyword evidence="10" id="KW-0175">Coiled coil</keyword>
<dbReference type="Proteomes" id="UP000006853">
    <property type="component" value="Chromosome 4"/>
</dbReference>
<dbReference type="GO" id="GO:0006355">
    <property type="term" value="P:regulation of DNA-templated transcription"/>
    <property type="evidence" value="ECO:0007669"/>
    <property type="project" value="InterPro"/>
</dbReference>
<feature type="domain" description="NOT2/NOT3/NOT5 C-terminal" evidence="13">
    <location>
        <begin position="450"/>
        <end position="540"/>
    </location>
</feature>
<evidence type="ECO:0000313" key="14">
    <source>
        <dbReference type="EMBL" id="CCA40187.1"/>
    </source>
</evidence>
<keyword evidence="7" id="KW-0805">Transcription regulation</keyword>
<keyword evidence="9" id="KW-0539">Nucleus</keyword>
<dbReference type="InterPro" id="IPR007282">
    <property type="entry name" value="NOT2/3/5_C"/>
</dbReference>
<dbReference type="GO" id="GO:0005737">
    <property type="term" value="C:cytoplasm"/>
    <property type="evidence" value="ECO:0007669"/>
    <property type="project" value="UniProtKB-SubCell"/>
</dbReference>
<accession>F2QXQ9</accession>
<dbReference type="EMBL" id="FR839631">
    <property type="protein sequence ID" value="CCA40187.1"/>
    <property type="molecule type" value="Genomic_DNA"/>
</dbReference>
<feature type="domain" description="CCR4-Not complex component Not N-terminal" evidence="12">
    <location>
        <begin position="3"/>
        <end position="231"/>
    </location>
</feature>
<evidence type="ECO:0000256" key="3">
    <source>
        <dbReference type="ARBA" id="ARBA00007682"/>
    </source>
</evidence>
<evidence type="ECO:0000256" key="6">
    <source>
        <dbReference type="ARBA" id="ARBA00022553"/>
    </source>
</evidence>
<reference key="2">
    <citation type="submission" date="2011-04" db="EMBL/GenBank/DDBJ databases">
        <title>High-quality genome sequence of Pichia pastoris CBS 7435.</title>
        <authorList>
            <person name="Kueberl A."/>
            <person name="Schneider J."/>
            <person name="Thallinger G.G."/>
            <person name="Anderl I."/>
            <person name="Wibberg D."/>
            <person name="Hajek T."/>
            <person name="Jaenicke S."/>
            <person name="Brinkrolf K."/>
            <person name="Goesmann A."/>
            <person name="Szczepanowski R."/>
            <person name="Puehler A."/>
            <person name="Schwab H."/>
            <person name="Glieder A."/>
            <person name="Pichler H."/>
        </authorList>
    </citation>
    <scope>NUCLEOTIDE SEQUENCE</scope>
    <source>
        <strain>CBS 7435</strain>
    </source>
</reference>
<dbReference type="InterPro" id="IPR012270">
    <property type="entry name" value="CCR4-NOT_su3/5"/>
</dbReference>
<dbReference type="AlphaFoldDB" id="F2QXQ9"/>
<dbReference type="PANTHER" id="PTHR23326">
    <property type="entry name" value="CCR4 NOT-RELATED"/>
    <property type="match status" value="1"/>
</dbReference>
<dbReference type="Gene3D" id="2.30.30.1020">
    <property type="entry name" value="CCR4-NOT complex subunit 2/3/5, C-terminal domain"/>
    <property type="match status" value="1"/>
</dbReference>
<evidence type="ECO:0000256" key="10">
    <source>
        <dbReference type="SAM" id="Coils"/>
    </source>
</evidence>
<dbReference type="GO" id="GO:0030015">
    <property type="term" value="C:CCR4-NOT core complex"/>
    <property type="evidence" value="ECO:0007669"/>
    <property type="project" value="InterPro"/>
</dbReference>
<dbReference type="Pfam" id="PF04065">
    <property type="entry name" value="Not3"/>
    <property type="match status" value="1"/>
</dbReference>
<organism evidence="14 15">
    <name type="scientific">Komagataella phaffii (strain ATCC 76273 / CBS 7435 / CECT 11047 / NRRL Y-11430 / Wegner 21-1)</name>
    <name type="common">Yeast</name>
    <name type="synonym">Pichia pastoris</name>
    <dbReference type="NCBI Taxonomy" id="981350"/>
    <lineage>
        <taxon>Eukaryota</taxon>
        <taxon>Fungi</taxon>
        <taxon>Dikarya</taxon>
        <taxon>Ascomycota</taxon>
        <taxon>Saccharomycotina</taxon>
        <taxon>Pichiomycetes</taxon>
        <taxon>Pichiales</taxon>
        <taxon>Pichiaceae</taxon>
        <taxon>Komagataella</taxon>
    </lineage>
</organism>
<evidence type="ECO:0000256" key="9">
    <source>
        <dbReference type="ARBA" id="ARBA00023242"/>
    </source>
</evidence>
<comment type="subcellular location">
    <subcellularLocation>
        <location evidence="2">Cytoplasm</location>
    </subcellularLocation>
    <subcellularLocation>
        <location evidence="1">Nucleus</location>
    </subcellularLocation>
</comment>
<keyword evidence="8" id="KW-0804">Transcription</keyword>
<evidence type="ECO:0000256" key="1">
    <source>
        <dbReference type="ARBA" id="ARBA00004123"/>
    </source>
</evidence>
<dbReference type="InterPro" id="IPR040168">
    <property type="entry name" value="Not2/3/5"/>
</dbReference>
<dbReference type="HOGENOM" id="CLU_020483_0_0_1"/>
<dbReference type="GO" id="GO:0000289">
    <property type="term" value="P:nuclear-transcribed mRNA poly(A) tail shortening"/>
    <property type="evidence" value="ECO:0007669"/>
    <property type="project" value="UniProtKB-ARBA"/>
</dbReference>
<evidence type="ECO:0000313" key="15">
    <source>
        <dbReference type="Proteomes" id="UP000006853"/>
    </source>
</evidence>
<evidence type="ECO:0000256" key="11">
    <source>
        <dbReference type="SAM" id="MobiDB-lite"/>
    </source>
</evidence>
<evidence type="ECO:0000256" key="4">
    <source>
        <dbReference type="ARBA" id="ARBA00022490"/>
    </source>
</evidence>